<evidence type="ECO:0000256" key="1">
    <source>
        <dbReference type="SAM" id="MobiDB-lite"/>
    </source>
</evidence>
<gene>
    <name evidence="2" type="ORF">HaLaN_27194</name>
</gene>
<comment type="caution">
    <text evidence="2">The sequence shown here is derived from an EMBL/GenBank/DDBJ whole genome shotgun (WGS) entry which is preliminary data.</text>
</comment>
<proteinExistence type="predicted"/>
<protein>
    <submittedName>
        <fullName evidence="2">Uncharacterized protein</fullName>
    </submittedName>
</protein>
<evidence type="ECO:0000313" key="2">
    <source>
        <dbReference type="EMBL" id="GFH28663.1"/>
    </source>
</evidence>
<dbReference type="Proteomes" id="UP000485058">
    <property type="component" value="Unassembled WGS sequence"/>
</dbReference>
<feature type="compositionally biased region" description="Polar residues" evidence="1">
    <location>
        <begin position="1"/>
        <end position="14"/>
    </location>
</feature>
<accession>A0A6A0A8A0</accession>
<feature type="non-terminal residue" evidence="2">
    <location>
        <position position="1"/>
    </location>
</feature>
<keyword evidence="3" id="KW-1185">Reference proteome</keyword>
<dbReference type="AlphaFoldDB" id="A0A6A0A8A0"/>
<feature type="region of interest" description="Disordered" evidence="1">
    <location>
        <begin position="1"/>
        <end position="20"/>
    </location>
</feature>
<reference evidence="2 3" key="1">
    <citation type="submission" date="2020-02" db="EMBL/GenBank/DDBJ databases">
        <title>Draft genome sequence of Haematococcus lacustris strain NIES-144.</title>
        <authorList>
            <person name="Morimoto D."/>
            <person name="Nakagawa S."/>
            <person name="Yoshida T."/>
            <person name="Sawayama S."/>
        </authorList>
    </citation>
    <scope>NUCLEOTIDE SEQUENCE [LARGE SCALE GENOMIC DNA]</scope>
    <source>
        <strain evidence="2 3">NIES-144</strain>
    </source>
</reference>
<dbReference type="EMBL" id="BLLF01003984">
    <property type="protein sequence ID" value="GFH28663.1"/>
    <property type="molecule type" value="Genomic_DNA"/>
</dbReference>
<evidence type="ECO:0000313" key="3">
    <source>
        <dbReference type="Proteomes" id="UP000485058"/>
    </source>
</evidence>
<organism evidence="2 3">
    <name type="scientific">Haematococcus lacustris</name>
    <name type="common">Green alga</name>
    <name type="synonym">Haematococcus pluvialis</name>
    <dbReference type="NCBI Taxonomy" id="44745"/>
    <lineage>
        <taxon>Eukaryota</taxon>
        <taxon>Viridiplantae</taxon>
        <taxon>Chlorophyta</taxon>
        <taxon>core chlorophytes</taxon>
        <taxon>Chlorophyceae</taxon>
        <taxon>CS clade</taxon>
        <taxon>Chlamydomonadales</taxon>
        <taxon>Haematococcaceae</taxon>
        <taxon>Haematococcus</taxon>
    </lineage>
</organism>
<sequence>MFSVLGSQGQTLDQQLDEDS</sequence>
<name>A0A6A0A8A0_HAELA</name>